<sequence length="162" mass="18171">MSSHRVALKCKEPVTINVKGVHYSRFGYRGTKIGIPTSLDPRRDSLAVPRFPSFEAVLGAGIELHETWVICYDGMGVEHRFLIAAQYRPNMTINRALKRIEPGLNWKGDLLVMRGGNMKFVVNVGKYAELAREAVRKYLIEVVPTVEAAIQNNIPLDIPLVI</sequence>
<dbReference type="Proteomes" id="UP000256964">
    <property type="component" value="Unassembled WGS sequence"/>
</dbReference>
<evidence type="ECO:0000313" key="1">
    <source>
        <dbReference type="EMBL" id="RDX40377.1"/>
    </source>
</evidence>
<gene>
    <name evidence="1" type="ORF">OH76DRAFT_1490335</name>
</gene>
<protein>
    <submittedName>
        <fullName evidence="1">Uncharacterized protein</fullName>
    </submittedName>
</protein>
<evidence type="ECO:0000313" key="2">
    <source>
        <dbReference type="Proteomes" id="UP000256964"/>
    </source>
</evidence>
<dbReference type="OrthoDB" id="2735651at2759"/>
<accession>A0A371CJD2</accession>
<proteinExistence type="predicted"/>
<organism evidence="1 2">
    <name type="scientific">Lentinus brumalis</name>
    <dbReference type="NCBI Taxonomy" id="2498619"/>
    <lineage>
        <taxon>Eukaryota</taxon>
        <taxon>Fungi</taxon>
        <taxon>Dikarya</taxon>
        <taxon>Basidiomycota</taxon>
        <taxon>Agaricomycotina</taxon>
        <taxon>Agaricomycetes</taxon>
        <taxon>Polyporales</taxon>
        <taxon>Polyporaceae</taxon>
        <taxon>Lentinus</taxon>
    </lineage>
</organism>
<name>A0A371CJD2_9APHY</name>
<dbReference type="EMBL" id="KZ857560">
    <property type="protein sequence ID" value="RDX40377.1"/>
    <property type="molecule type" value="Genomic_DNA"/>
</dbReference>
<dbReference type="STRING" id="139420.A0A371CJD2"/>
<dbReference type="AlphaFoldDB" id="A0A371CJD2"/>
<keyword evidence="2" id="KW-1185">Reference proteome</keyword>
<reference evidence="1 2" key="1">
    <citation type="journal article" date="2018" name="Biotechnol. Biofuels">
        <title>Integrative visual omics of the white-rot fungus Polyporus brumalis exposes the biotechnological potential of its oxidative enzymes for delignifying raw plant biomass.</title>
        <authorList>
            <person name="Miyauchi S."/>
            <person name="Rancon A."/>
            <person name="Drula E."/>
            <person name="Hage H."/>
            <person name="Chaduli D."/>
            <person name="Favel A."/>
            <person name="Grisel S."/>
            <person name="Henrissat B."/>
            <person name="Herpoel-Gimbert I."/>
            <person name="Ruiz-Duenas F.J."/>
            <person name="Chevret D."/>
            <person name="Hainaut M."/>
            <person name="Lin J."/>
            <person name="Wang M."/>
            <person name="Pangilinan J."/>
            <person name="Lipzen A."/>
            <person name="Lesage-Meessen L."/>
            <person name="Navarro D."/>
            <person name="Riley R."/>
            <person name="Grigoriev I.V."/>
            <person name="Zhou S."/>
            <person name="Raouche S."/>
            <person name="Rosso M.N."/>
        </authorList>
    </citation>
    <scope>NUCLEOTIDE SEQUENCE [LARGE SCALE GENOMIC DNA]</scope>
    <source>
        <strain evidence="1 2">BRFM 1820</strain>
    </source>
</reference>